<evidence type="ECO:0000313" key="3">
    <source>
        <dbReference type="Proteomes" id="UP000521922"/>
    </source>
</evidence>
<dbReference type="Proteomes" id="UP000521922">
    <property type="component" value="Unassembled WGS sequence"/>
</dbReference>
<dbReference type="Gene3D" id="1.10.10.10">
    <property type="entry name" value="Winged helix-like DNA-binding domain superfamily/Winged helix DNA-binding domain"/>
    <property type="match status" value="1"/>
</dbReference>
<protein>
    <submittedName>
        <fullName evidence="2">DNA-binding MarR family transcriptional regulator</fullName>
    </submittedName>
</protein>
<proteinExistence type="predicted"/>
<dbReference type="GO" id="GO:0003700">
    <property type="term" value="F:DNA-binding transcription factor activity"/>
    <property type="evidence" value="ECO:0007669"/>
    <property type="project" value="InterPro"/>
</dbReference>
<gene>
    <name evidence="2" type="ORF">BJ968_002094</name>
</gene>
<dbReference type="PROSITE" id="PS50995">
    <property type="entry name" value="HTH_MARR_2"/>
    <property type="match status" value="1"/>
</dbReference>
<dbReference type="InterPro" id="IPR036388">
    <property type="entry name" value="WH-like_DNA-bd_sf"/>
</dbReference>
<keyword evidence="3" id="KW-1185">Reference proteome</keyword>
<dbReference type="PANTHER" id="PTHR33164">
    <property type="entry name" value="TRANSCRIPTIONAL REGULATOR, MARR FAMILY"/>
    <property type="match status" value="1"/>
</dbReference>
<evidence type="ECO:0000313" key="2">
    <source>
        <dbReference type="EMBL" id="NYD22554.1"/>
    </source>
</evidence>
<dbReference type="AlphaFoldDB" id="A0A7Y9J0V0"/>
<sequence length="154" mass="17054">MDPQWLDADEQATWRRLAAVLSALPAALDAQLQRDSGLTHFEYAVLSTLSEAPDRTLRMSCLAGLANGSLSRLSHVAGRLERRGWLLRRPDPEDGRWTLATLTDAGWEQLVTAAPGHVGAVRRVVFDALTPEQVRQLGEIGERLLRSVEAERFS</sequence>
<dbReference type="Pfam" id="PF01047">
    <property type="entry name" value="MarR"/>
    <property type="match status" value="1"/>
</dbReference>
<dbReference type="GO" id="GO:0006950">
    <property type="term" value="P:response to stress"/>
    <property type="evidence" value="ECO:0007669"/>
    <property type="project" value="TreeGrafter"/>
</dbReference>
<name>A0A7Y9J0V0_9ACTN</name>
<comment type="caution">
    <text evidence="2">The sequence shown here is derived from an EMBL/GenBank/DDBJ whole genome shotgun (WGS) entry which is preliminary data.</text>
</comment>
<dbReference type="InterPro" id="IPR039422">
    <property type="entry name" value="MarR/SlyA-like"/>
</dbReference>
<organism evidence="2 3">
    <name type="scientific">Kineococcus aurantiacus</name>
    <dbReference type="NCBI Taxonomy" id="37633"/>
    <lineage>
        <taxon>Bacteria</taxon>
        <taxon>Bacillati</taxon>
        <taxon>Actinomycetota</taxon>
        <taxon>Actinomycetes</taxon>
        <taxon>Kineosporiales</taxon>
        <taxon>Kineosporiaceae</taxon>
        <taxon>Kineococcus</taxon>
    </lineage>
</organism>
<dbReference type="InterPro" id="IPR036390">
    <property type="entry name" value="WH_DNA-bd_sf"/>
</dbReference>
<accession>A0A7Y9J0V0</accession>
<dbReference type="EMBL" id="JACCBB010000001">
    <property type="protein sequence ID" value="NYD22554.1"/>
    <property type="molecule type" value="Genomic_DNA"/>
</dbReference>
<dbReference type="PANTHER" id="PTHR33164:SF99">
    <property type="entry name" value="MARR FAMILY REGULATORY PROTEIN"/>
    <property type="match status" value="1"/>
</dbReference>
<dbReference type="SUPFAM" id="SSF46785">
    <property type="entry name" value="Winged helix' DNA-binding domain"/>
    <property type="match status" value="1"/>
</dbReference>
<feature type="domain" description="HTH marR-type" evidence="1">
    <location>
        <begin position="10"/>
        <end position="146"/>
    </location>
</feature>
<dbReference type="InterPro" id="IPR000835">
    <property type="entry name" value="HTH_MarR-typ"/>
</dbReference>
<evidence type="ECO:0000259" key="1">
    <source>
        <dbReference type="PROSITE" id="PS50995"/>
    </source>
</evidence>
<dbReference type="GO" id="GO:0003677">
    <property type="term" value="F:DNA binding"/>
    <property type="evidence" value="ECO:0007669"/>
    <property type="project" value="UniProtKB-KW"/>
</dbReference>
<dbReference type="RefSeq" id="WP_179751613.1">
    <property type="nucleotide sequence ID" value="NZ_BAAAGN010000004.1"/>
</dbReference>
<reference evidence="2 3" key="1">
    <citation type="submission" date="2020-07" db="EMBL/GenBank/DDBJ databases">
        <title>Sequencing the genomes of 1000 actinobacteria strains.</title>
        <authorList>
            <person name="Klenk H.-P."/>
        </authorList>
    </citation>
    <scope>NUCLEOTIDE SEQUENCE [LARGE SCALE GENOMIC DNA]</scope>
    <source>
        <strain evidence="2 3">DSM 7487</strain>
    </source>
</reference>
<keyword evidence="2" id="KW-0238">DNA-binding</keyword>
<dbReference type="SMART" id="SM00347">
    <property type="entry name" value="HTH_MARR"/>
    <property type="match status" value="1"/>
</dbReference>